<feature type="compositionally biased region" description="Polar residues" evidence="1">
    <location>
        <begin position="123"/>
        <end position="133"/>
    </location>
</feature>
<dbReference type="AlphaFoldDB" id="T1HKI0"/>
<sequence>MAILGNTRSRAQEESNQDEEEEDVEPSKGSSRPVTPSQEGDLRSEVSELPHDEAPPQESEVPPEPEVPPPPPKTEDDLWLFLREAVTAANPLSVDELVHKLLDTVSAVPQDFLEPVVEASIKRSQSMDLSNIESLPGDTPAGEGKEAAGEAGAEGKPAEGEAKPTEGETKPAEGEAKPAEGEAKPAEGEAKPPAEGEAKPAEGEAKPAEGEAKPAEGEAKPAEGEAKPAEGEAKSAEATPAAEAAPAETPVPAAPPAETPVVPPPAEAPPTQPPVVQDNLLKKLITGTSKRVFNELNLLDKLTLLSAPEHVFLQNKRNFSYEDKRNPGK</sequence>
<feature type="compositionally biased region" description="Low complexity" evidence="1">
    <location>
        <begin position="236"/>
        <end position="251"/>
    </location>
</feature>
<feature type="compositionally biased region" description="Acidic residues" evidence="1">
    <location>
        <begin position="15"/>
        <end position="24"/>
    </location>
</feature>
<feature type="region of interest" description="Disordered" evidence="1">
    <location>
        <begin position="123"/>
        <end position="275"/>
    </location>
</feature>
<evidence type="ECO:0000256" key="1">
    <source>
        <dbReference type="SAM" id="MobiDB-lite"/>
    </source>
</evidence>
<dbReference type="InParanoid" id="T1HKI0"/>
<keyword evidence="3" id="KW-1185">Reference proteome</keyword>
<protein>
    <submittedName>
        <fullName evidence="2">Uncharacterized protein</fullName>
    </submittedName>
</protein>
<feature type="region of interest" description="Disordered" evidence="1">
    <location>
        <begin position="1"/>
        <end position="76"/>
    </location>
</feature>
<feature type="compositionally biased region" description="Basic and acidic residues" evidence="1">
    <location>
        <begin position="156"/>
        <end position="235"/>
    </location>
</feature>
<evidence type="ECO:0000313" key="3">
    <source>
        <dbReference type="Proteomes" id="UP000015103"/>
    </source>
</evidence>
<proteinExistence type="predicted"/>
<dbReference type="OMA" id="PRMNGTD"/>
<accession>T1HKI0</accession>
<feature type="compositionally biased region" description="Basic and acidic residues" evidence="1">
    <location>
        <begin position="40"/>
        <end position="54"/>
    </location>
</feature>
<dbReference type="EnsemblMetazoa" id="RPRC004554-RA">
    <property type="protein sequence ID" value="RPRC004554-PA"/>
    <property type="gene ID" value="RPRC004554"/>
</dbReference>
<reference evidence="2" key="1">
    <citation type="submission" date="2015-05" db="UniProtKB">
        <authorList>
            <consortium name="EnsemblMetazoa"/>
        </authorList>
    </citation>
    <scope>IDENTIFICATION</scope>
</reference>
<feature type="compositionally biased region" description="Polar residues" evidence="1">
    <location>
        <begin position="28"/>
        <end position="38"/>
    </location>
</feature>
<feature type="compositionally biased region" description="Pro residues" evidence="1">
    <location>
        <begin position="62"/>
        <end position="72"/>
    </location>
</feature>
<dbReference type="VEuPathDB" id="VectorBase:RPRC004554"/>
<organism evidence="2 3">
    <name type="scientific">Rhodnius prolixus</name>
    <name type="common">Triatomid bug</name>
    <dbReference type="NCBI Taxonomy" id="13249"/>
    <lineage>
        <taxon>Eukaryota</taxon>
        <taxon>Metazoa</taxon>
        <taxon>Ecdysozoa</taxon>
        <taxon>Arthropoda</taxon>
        <taxon>Hexapoda</taxon>
        <taxon>Insecta</taxon>
        <taxon>Pterygota</taxon>
        <taxon>Neoptera</taxon>
        <taxon>Paraneoptera</taxon>
        <taxon>Hemiptera</taxon>
        <taxon>Heteroptera</taxon>
        <taxon>Panheteroptera</taxon>
        <taxon>Cimicomorpha</taxon>
        <taxon>Reduviidae</taxon>
        <taxon>Triatominae</taxon>
        <taxon>Rhodnius</taxon>
    </lineage>
</organism>
<dbReference type="EMBL" id="ACPB03021245">
    <property type="status" value="NOT_ANNOTATED_CDS"/>
    <property type="molecule type" value="Genomic_DNA"/>
</dbReference>
<feature type="compositionally biased region" description="Pro residues" evidence="1">
    <location>
        <begin position="252"/>
        <end position="273"/>
    </location>
</feature>
<dbReference type="HOGENOM" id="CLU_845470_0_0_1"/>
<dbReference type="STRING" id="13249.T1HKI0"/>
<dbReference type="Proteomes" id="UP000015103">
    <property type="component" value="Unassembled WGS sequence"/>
</dbReference>
<name>T1HKI0_RHOPR</name>
<evidence type="ECO:0000313" key="2">
    <source>
        <dbReference type="EnsemblMetazoa" id="RPRC004554-PA"/>
    </source>
</evidence>
<dbReference type="eggNOG" id="ENOG502SCMG">
    <property type="taxonomic scope" value="Eukaryota"/>
</dbReference>